<dbReference type="GeneID" id="87105369"/>
<feature type="domain" description="Thioester reductase (TE)" evidence="1">
    <location>
        <begin position="6"/>
        <end position="245"/>
    </location>
</feature>
<dbReference type="eggNOG" id="COG3320">
    <property type="taxonomic scope" value="Bacteria"/>
</dbReference>
<accession>Q82SS3</accession>
<dbReference type="PANTHER" id="PTHR11011">
    <property type="entry name" value="MALE STERILITY PROTEIN 2-RELATED"/>
    <property type="match status" value="1"/>
</dbReference>
<dbReference type="KEGG" id="neu:NE2234"/>
<protein>
    <submittedName>
        <fullName evidence="2">Possible polyketide synthase</fullName>
    </submittedName>
</protein>
<dbReference type="EMBL" id="AL954747">
    <property type="protein sequence ID" value="CAD86146.1"/>
    <property type="molecule type" value="Genomic_DNA"/>
</dbReference>
<dbReference type="RefSeq" id="WP_011112725.1">
    <property type="nucleotide sequence ID" value="NC_004757.1"/>
</dbReference>
<dbReference type="HOGENOM" id="CLU_042504_2_0_4"/>
<dbReference type="SUPFAM" id="SSF51735">
    <property type="entry name" value="NAD(P)-binding Rossmann-fold domains"/>
    <property type="match status" value="1"/>
</dbReference>
<dbReference type="Gene3D" id="3.40.50.720">
    <property type="entry name" value="NAD(P)-binding Rossmann-like Domain"/>
    <property type="match status" value="1"/>
</dbReference>
<gene>
    <name evidence="2" type="primary">hetM</name>
    <name evidence="2" type="ordered locus">NE2234</name>
</gene>
<dbReference type="InterPro" id="IPR026055">
    <property type="entry name" value="FAR"/>
</dbReference>
<evidence type="ECO:0000313" key="2">
    <source>
        <dbReference type="EMBL" id="CAD86146.1"/>
    </source>
</evidence>
<keyword evidence="3" id="KW-1185">Reference proteome</keyword>
<dbReference type="GO" id="GO:0035336">
    <property type="term" value="P:long-chain fatty-acyl-CoA metabolic process"/>
    <property type="evidence" value="ECO:0007669"/>
    <property type="project" value="TreeGrafter"/>
</dbReference>
<dbReference type="Proteomes" id="UP000001416">
    <property type="component" value="Chromosome"/>
</dbReference>
<dbReference type="STRING" id="228410.NE2234"/>
<organism evidence="2 3">
    <name type="scientific">Nitrosomonas europaea (strain ATCC 19718 / CIP 103999 / KCTC 2705 / NBRC 14298)</name>
    <dbReference type="NCBI Taxonomy" id="228410"/>
    <lineage>
        <taxon>Bacteria</taxon>
        <taxon>Pseudomonadati</taxon>
        <taxon>Pseudomonadota</taxon>
        <taxon>Betaproteobacteria</taxon>
        <taxon>Nitrosomonadales</taxon>
        <taxon>Nitrosomonadaceae</taxon>
        <taxon>Nitrosomonas</taxon>
    </lineage>
</organism>
<dbReference type="DNASU" id="1083199"/>
<dbReference type="CDD" id="cd05263">
    <property type="entry name" value="MupV_like_SDR_e"/>
    <property type="match status" value="1"/>
</dbReference>
<dbReference type="InterPro" id="IPR036291">
    <property type="entry name" value="NAD(P)-bd_dom_sf"/>
</dbReference>
<evidence type="ECO:0000313" key="3">
    <source>
        <dbReference type="Proteomes" id="UP000001416"/>
    </source>
</evidence>
<dbReference type="Pfam" id="PF07993">
    <property type="entry name" value="NAD_binding_4"/>
    <property type="match status" value="1"/>
</dbReference>
<dbReference type="PhylomeDB" id="Q82SS3"/>
<proteinExistence type="predicted"/>
<dbReference type="InterPro" id="IPR013120">
    <property type="entry name" value="FAR_NAD-bd"/>
</dbReference>
<reference evidence="2 3" key="1">
    <citation type="journal article" date="2003" name="J. Bacteriol.">
        <title>Complete genome sequence of the ammonia-oxidizing bacterium and obligate chemolithoautotroph Nitrosomonas europaea.</title>
        <authorList>
            <person name="Chain P."/>
            <person name="Lamerdin J."/>
            <person name="Larimer F."/>
            <person name="Regala W."/>
            <person name="Land M."/>
            <person name="Hauser L."/>
            <person name="Hooper A."/>
            <person name="Klotz M."/>
            <person name="Norton J."/>
            <person name="Sayavedra-Soto L."/>
            <person name="Arciero D."/>
            <person name="Hommes N."/>
            <person name="Whittaker M."/>
            <person name="Arp D."/>
        </authorList>
    </citation>
    <scope>NUCLEOTIDE SEQUENCE [LARGE SCALE GENOMIC DNA]</scope>
    <source>
        <strain evidence="3">ATCC 19718 / CIP 103999 / KCTC 2705 / NBRC 14298</strain>
    </source>
</reference>
<dbReference type="GO" id="GO:0080019">
    <property type="term" value="F:alcohol-forming very long-chain fatty acyl-CoA reductase activity"/>
    <property type="evidence" value="ECO:0007669"/>
    <property type="project" value="InterPro"/>
</dbReference>
<dbReference type="OrthoDB" id="9810734at2"/>
<dbReference type="AlphaFoldDB" id="Q82SS3"/>
<evidence type="ECO:0000259" key="1">
    <source>
        <dbReference type="Pfam" id="PF07993"/>
    </source>
</evidence>
<name>Q82SS3_NITEU</name>
<sequence length="371" mass="41888">MNTYFITGATGVLGSAIVKELLSNPENRLVLLVRAENELVLQKRITELLSFLGVGEKTRDRMDFIRGDVELERFGLHPGNFIKLGDQVTHIIHSAASVRMNYSLERARLAAVTATEHVLQLARLSRKNGLLQKMEAVSTVGVGGRYYGALPEQWLNTPRNFHNTYEQSKAEAEIILKTEVDQGMPITVHRPSMIVGDSQTGRILNFQIFYYLLEFITGRRTWGVMPDISDRHVDAIPVDYVARAISWSSKNPETIGKILHLCAGLENITSLENAEKLARSKFMKMNLPVPHKRVLPVAQFRFLVNSVTPFLPRKIRRSVSALPIFLNYTKNQIFDNTETNIILSSAGLQMPRSDEFLGPVIDYYLSQAYLT</sequence>
<dbReference type="PANTHER" id="PTHR11011:SF45">
    <property type="entry name" value="FATTY ACYL-COA REDUCTASE CG8306-RELATED"/>
    <property type="match status" value="1"/>
</dbReference>